<protein>
    <submittedName>
        <fullName evidence="1">Uncharacterized protein</fullName>
    </submittedName>
</protein>
<keyword evidence="2" id="KW-1185">Reference proteome</keyword>
<comment type="caution">
    <text evidence="1">The sequence shown here is derived from an EMBL/GenBank/DDBJ whole genome shotgun (WGS) entry which is preliminary data.</text>
</comment>
<name>A0AAD6QPK1_9ROSI</name>
<organism evidence="1 2">
    <name type="scientific">Populus alba x Populus x berolinensis</name>
    <dbReference type="NCBI Taxonomy" id="444605"/>
    <lineage>
        <taxon>Eukaryota</taxon>
        <taxon>Viridiplantae</taxon>
        <taxon>Streptophyta</taxon>
        <taxon>Embryophyta</taxon>
        <taxon>Tracheophyta</taxon>
        <taxon>Spermatophyta</taxon>
        <taxon>Magnoliopsida</taxon>
        <taxon>eudicotyledons</taxon>
        <taxon>Gunneridae</taxon>
        <taxon>Pentapetalae</taxon>
        <taxon>rosids</taxon>
        <taxon>fabids</taxon>
        <taxon>Malpighiales</taxon>
        <taxon>Salicaceae</taxon>
        <taxon>Saliceae</taxon>
        <taxon>Populus</taxon>
    </lineage>
</organism>
<dbReference type="AlphaFoldDB" id="A0AAD6QPK1"/>
<evidence type="ECO:0000313" key="2">
    <source>
        <dbReference type="Proteomes" id="UP001164929"/>
    </source>
</evidence>
<reference evidence="1" key="1">
    <citation type="journal article" date="2023" name="Mol. Ecol. Resour.">
        <title>Chromosome-level genome assembly of a triploid poplar Populus alba 'Berolinensis'.</title>
        <authorList>
            <person name="Chen S."/>
            <person name="Yu Y."/>
            <person name="Wang X."/>
            <person name="Wang S."/>
            <person name="Zhang T."/>
            <person name="Zhou Y."/>
            <person name="He R."/>
            <person name="Meng N."/>
            <person name="Wang Y."/>
            <person name="Liu W."/>
            <person name="Liu Z."/>
            <person name="Liu J."/>
            <person name="Guo Q."/>
            <person name="Huang H."/>
            <person name="Sederoff R.R."/>
            <person name="Wang G."/>
            <person name="Qu G."/>
            <person name="Chen S."/>
        </authorList>
    </citation>
    <scope>NUCLEOTIDE SEQUENCE</scope>
    <source>
        <strain evidence="1">SC-2020</strain>
    </source>
</reference>
<dbReference type="EMBL" id="JAQIZT010000006">
    <property type="protein sequence ID" value="KAJ6994240.1"/>
    <property type="molecule type" value="Genomic_DNA"/>
</dbReference>
<proteinExistence type="predicted"/>
<sequence>MAKKSSAACRCFLGLANVGLHQRHVVRCGGPLTVRWCNPSKVLPLNSKQEICKCGSAQVVYN</sequence>
<gene>
    <name evidence="1" type="ORF">NC653_017156</name>
</gene>
<accession>A0AAD6QPK1</accession>
<dbReference type="Proteomes" id="UP001164929">
    <property type="component" value="Chromosome 6"/>
</dbReference>
<evidence type="ECO:0000313" key="1">
    <source>
        <dbReference type="EMBL" id="KAJ6994240.1"/>
    </source>
</evidence>